<comment type="caution">
    <text evidence="1">The sequence shown here is derived from an EMBL/GenBank/DDBJ whole genome shotgun (WGS) entry which is preliminary data.</text>
</comment>
<dbReference type="OrthoDB" id="836926at2"/>
<accession>A0A2S7SVU2</accession>
<organism evidence="1 2">
    <name type="scientific">Flavipsychrobacter stenotrophus</name>
    <dbReference type="NCBI Taxonomy" id="2077091"/>
    <lineage>
        <taxon>Bacteria</taxon>
        <taxon>Pseudomonadati</taxon>
        <taxon>Bacteroidota</taxon>
        <taxon>Chitinophagia</taxon>
        <taxon>Chitinophagales</taxon>
        <taxon>Chitinophagaceae</taxon>
        <taxon>Flavipsychrobacter</taxon>
    </lineage>
</organism>
<name>A0A2S7SVU2_9BACT</name>
<dbReference type="Proteomes" id="UP000239872">
    <property type="component" value="Unassembled WGS sequence"/>
</dbReference>
<gene>
    <name evidence="1" type="ORF">CJD36_013775</name>
</gene>
<proteinExistence type="predicted"/>
<reference evidence="1 2" key="1">
    <citation type="submission" date="2018-01" db="EMBL/GenBank/DDBJ databases">
        <title>A novel member of the phylum Bacteroidetes isolated from glacier ice.</title>
        <authorList>
            <person name="Liu Q."/>
            <person name="Xin Y.-H."/>
        </authorList>
    </citation>
    <scope>NUCLEOTIDE SEQUENCE [LARGE SCALE GENOMIC DNA]</scope>
    <source>
        <strain evidence="1 2">RB1R16</strain>
    </source>
</reference>
<dbReference type="EMBL" id="PPSL01000003">
    <property type="protein sequence ID" value="PQJ11033.1"/>
    <property type="molecule type" value="Genomic_DNA"/>
</dbReference>
<evidence type="ECO:0000313" key="1">
    <source>
        <dbReference type="EMBL" id="PQJ11033.1"/>
    </source>
</evidence>
<dbReference type="AlphaFoldDB" id="A0A2S7SVU2"/>
<dbReference type="PROSITE" id="PS51257">
    <property type="entry name" value="PROKAR_LIPOPROTEIN"/>
    <property type="match status" value="1"/>
</dbReference>
<dbReference type="RefSeq" id="WP_105039761.1">
    <property type="nucleotide sequence ID" value="NZ_PPSL01000003.1"/>
</dbReference>
<evidence type="ECO:0000313" key="2">
    <source>
        <dbReference type="Proteomes" id="UP000239872"/>
    </source>
</evidence>
<sequence length="242" mass="27718">MIHTFIKNLLPAVIFMCSFSSCLVLKENAKYNFNDGEYSTKRFSREKVYVLHVDEDTIAVFPIQEFKDSTAIITSKRVNYTSMQRRFKDKKLQHNFYKPSFDFDVMTIPLKYRPATSNIPNQLVTNFNGALFGGYRIDEYKLTYRRTPLNIYKQTSKHFGYSGGLFVGLGSALINPWVIRDPHFDLEYEGVTLISGVSANIAMDKISFGVAFGFDHLLDKNAGDWIYQGKPSIGFTLGLDLY</sequence>
<protein>
    <submittedName>
        <fullName evidence="1">Uncharacterized protein</fullName>
    </submittedName>
</protein>
<keyword evidence="2" id="KW-1185">Reference proteome</keyword>